<dbReference type="Proteomes" id="UP000198677">
    <property type="component" value="Unassembled WGS sequence"/>
</dbReference>
<proteinExistence type="predicted"/>
<evidence type="ECO:0000313" key="1">
    <source>
        <dbReference type="EMBL" id="SEK20622.1"/>
    </source>
</evidence>
<dbReference type="AlphaFoldDB" id="A0A1H7F8D4"/>
<dbReference type="EMBL" id="FOAW01000001">
    <property type="protein sequence ID" value="SEK20622.1"/>
    <property type="molecule type" value="Genomic_DNA"/>
</dbReference>
<protein>
    <submittedName>
        <fullName evidence="1">Uncharacterized protein</fullName>
    </submittedName>
</protein>
<reference evidence="2" key="1">
    <citation type="submission" date="2016-10" db="EMBL/GenBank/DDBJ databases">
        <authorList>
            <person name="Varghese N."/>
            <person name="Submissions S."/>
        </authorList>
    </citation>
    <scope>NUCLEOTIDE SEQUENCE [LARGE SCALE GENOMIC DNA]</scope>
    <source>
        <strain evidence="2">DSM 44675</strain>
    </source>
</reference>
<evidence type="ECO:0000313" key="2">
    <source>
        <dbReference type="Proteomes" id="UP000198677"/>
    </source>
</evidence>
<keyword evidence="2" id="KW-1185">Reference proteome</keyword>
<organism evidence="1 2">
    <name type="scientific">Rhodococcus maanshanensis</name>
    <dbReference type="NCBI Taxonomy" id="183556"/>
    <lineage>
        <taxon>Bacteria</taxon>
        <taxon>Bacillati</taxon>
        <taxon>Actinomycetota</taxon>
        <taxon>Actinomycetes</taxon>
        <taxon>Mycobacteriales</taxon>
        <taxon>Nocardiaceae</taxon>
        <taxon>Rhodococcus</taxon>
    </lineage>
</organism>
<gene>
    <name evidence="1" type="ORF">SAMN05444583_10148</name>
</gene>
<accession>A0A1H7F8D4</accession>
<sequence>MLGNAIALRTTVGTLIAPWHILGTLRGLTTTKDRPEILSDLPFVEWS</sequence>
<name>A0A1H7F8D4_9NOCA</name>